<dbReference type="Proteomes" id="UP000248272">
    <property type="component" value="Unassembled WGS sequence"/>
</dbReference>
<dbReference type="InterPro" id="IPR029060">
    <property type="entry name" value="PIN-like_dom_sf"/>
</dbReference>
<dbReference type="SUPFAM" id="SSF88723">
    <property type="entry name" value="PIN domain-like"/>
    <property type="match status" value="1"/>
</dbReference>
<organism evidence="2 3">
    <name type="scientific">Microcystis aeruginosa Sj</name>
    <dbReference type="NCBI Taxonomy" id="1979544"/>
    <lineage>
        <taxon>Bacteria</taxon>
        <taxon>Bacillati</taxon>
        <taxon>Cyanobacteriota</taxon>
        <taxon>Cyanophyceae</taxon>
        <taxon>Oscillatoriophycideae</taxon>
        <taxon>Chroococcales</taxon>
        <taxon>Microcystaceae</taxon>
        <taxon>Microcystis</taxon>
    </lineage>
</organism>
<accession>A0A2Z6URD0</accession>
<proteinExistence type="predicted"/>
<protein>
    <submittedName>
        <fullName evidence="2">Ribonuclease VapC26</fullName>
    </submittedName>
</protein>
<gene>
    <name evidence="2" type="ORF">MSj_01686</name>
</gene>
<sequence>MNLSKNIIIVDTGFWLVLANKNDSLHPLAKKQFQKLINQQFITTWCVVTETCYLLQKRVGIDVPKTFIHKISTGELQVFNLKTKHCQRIEELMQKYRDLPMDLADASLVILAEELGSGQILSVDYRDFNTYRWKNTEPFQNLFQEQM</sequence>
<name>A0A2Z6URD0_MICAE</name>
<dbReference type="InterPro" id="IPR039018">
    <property type="entry name" value="VapC20-like"/>
</dbReference>
<comment type="caution">
    <text evidence="2">The sequence shown here is derived from an EMBL/GenBank/DDBJ whole genome shotgun (WGS) entry which is preliminary data.</text>
</comment>
<dbReference type="Pfam" id="PF01850">
    <property type="entry name" value="PIN"/>
    <property type="match status" value="1"/>
</dbReference>
<evidence type="ECO:0000313" key="2">
    <source>
        <dbReference type="EMBL" id="GBL10201.1"/>
    </source>
</evidence>
<dbReference type="PANTHER" id="PTHR42188">
    <property type="entry name" value="23S RRNA-SPECIFIC ENDONUCLEASE VAPC20"/>
    <property type="match status" value="1"/>
</dbReference>
<reference evidence="2 3" key="1">
    <citation type="journal article" date="2018" name="Front. Microbiol.">
        <title>Adaptation of the Freshwater Bloom-Forming Cyanobacterium Microcystis aeruginosa to Brackish Water Is Driven by Recent Horizontal Transfer of Sucrose Genes.</title>
        <authorList>
            <person name="Tanabe Y."/>
            <person name="Hodoki Y."/>
            <person name="Sano T."/>
            <person name="Tada K."/>
            <person name="Watanabe M.M."/>
        </authorList>
    </citation>
    <scope>NUCLEOTIDE SEQUENCE [LARGE SCALE GENOMIC DNA]</scope>
    <source>
        <strain evidence="2 3">Sj</strain>
    </source>
</reference>
<dbReference type="EMBL" id="BDSG01000033">
    <property type="protein sequence ID" value="GBL10201.1"/>
    <property type="molecule type" value="Genomic_DNA"/>
</dbReference>
<dbReference type="Gene3D" id="3.40.50.1010">
    <property type="entry name" value="5'-nuclease"/>
    <property type="match status" value="1"/>
</dbReference>
<evidence type="ECO:0000259" key="1">
    <source>
        <dbReference type="Pfam" id="PF01850"/>
    </source>
</evidence>
<feature type="domain" description="PIN" evidence="1">
    <location>
        <begin position="8"/>
        <end position="129"/>
    </location>
</feature>
<dbReference type="PANTHER" id="PTHR42188:SF1">
    <property type="entry name" value="23S RRNA-SPECIFIC ENDONUCLEASE VAPC20"/>
    <property type="match status" value="1"/>
</dbReference>
<evidence type="ECO:0000313" key="3">
    <source>
        <dbReference type="Proteomes" id="UP000248272"/>
    </source>
</evidence>
<dbReference type="InterPro" id="IPR002716">
    <property type="entry name" value="PIN_dom"/>
</dbReference>
<dbReference type="GO" id="GO:0004521">
    <property type="term" value="F:RNA endonuclease activity"/>
    <property type="evidence" value="ECO:0007669"/>
    <property type="project" value="InterPro"/>
</dbReference>
<dbReference type="AlphaFoldDB" id="A0A2Z6URD0"/>
<dbReference type="GO" id="GO:0016075">
    <property type="term" value="P:rRNA catabolic process"/>
    <property type="evidence" value="ECO:0007669"/>
    <property type="project" value="TreeGrafter"/>
</dbReference>